<comment type="catalytic activity">
    <reaction evidence="10">
        <text>hydrogen sulfide + 6 oxidized [2Fe-2S]-[ferredoxin] + 3 H2O = sulfite + 6 reduced [2Fe-2S]-[ferredoxin] + 7 H(+)</text>
        <dbReference type="Rhea" id="RHEA:23132"/>
        <dbReference type="Rhea" id="RHEA-COMP:10000"/>
        <dbReference type="Rhea" id="RHEA-COMP:10001"/>
        <dbReference type="ChEBI" id="CHEBI:15377"/>
        <dbReference type="ChEBI" id="CHEBI:15378"/>
        <dbReference type="ChEBI" id="CHEBI:17359"/>
        <dbReference type="ChEBI" id="CHEBI:29919"/>
        <dbReference type="ChEBI" id="CHEBI:33737"/>
        <dbReference type="ChEBI" id="CHEBI:33738"/>
        <dbReference type="EC" id="1.8.7.1"/>
    </reaction>
</comment>
<evidence type="ECO:0000259" key="12">
    <source>
        <dbReference type="Pfam" id="PF03460"/>
    </source>
</evidence>
<dbReference type="InterPro" id="IPR051329">
    <property type="entry name" value="NIR_SIR_4Fe-4S"/>
</dbReference>
<comment type="function">
    <text evidence="1">Catalyzes the reduction of sulfite to sulfide, a step in the biosynthesis of sulfur-containing amino acids and cofactors.</text>
</comment>
<evidence type="ECO:0000256" key="1">
    <source>
        <dbReference type="ARBA" id="ARBA00003247"/>
    </source>
</evidence>
<evidence type="ECO:0000256" key="9">
    <source>
        <dbReference type="ARBA" id="ARBA00023014"/>
    </source>
</evidence>
<evidence type="ECO:0000256" key="2">
    <source>
        <dbReference type="ARBA" id="ARBA00012353"/>
    </source>
</evidence>
<dbReference type="Gene3D" id="3.90.480.20">
    <property type="match status" value="1"/>
</dbReference>
<evidence type="ECO:0000256" key="5">
    <source>
        <dbReference type="ARBA" id="ARBA00022723"/>
    </source>
</evidence>
<dbReference type="Proteomes" id="UP001164693">
    <property type="component" value="Chromosome"/>
</dbReference>
<dbReference type="EMBL" id="CP097463">
    <property type="protein sequence ID" value="WAX57933.1"/>
    <property type="molecule type" value="Genomic_DNA"/>
</dbReference>
<dbReference type="SUPFAM" id="SSF56014">
    <property type="entry name" value="Nitrite and sulphite reductase 4Fe-4S domain-like"/>
    <property type="match status" value="2"/>
</dbReference>
<evidence type="ECO:0000313" key="14">
    <source>
        <dbReference type="Proteomes" id="UP001164693"/>
    </source>
</evidence>
<keyword evidence="14" id="KW-1185">Reference proteome</keyword>
<keyword evidence="9" id="KW-0411">Iron-sulfur</keyword>
<evidence type="ECO:0000256" key="3">
    <source>
        <dbReference type="ARBA" id="ARBA00022485"/>
    </source>
</evidence>
<keyword evidence="3" id="KW-0004">4Fe-4S</keyword>
<keyword evidence="7" id="KW-0560">Oxidoreductase</keyword>
<dbReference type="InterPro" id="IPR016155">
    <property type="entry name" value="Mopterin_synth/thiamin_S_b"/>
</dbReference>
<dbReference type="Pfam" id="PF02597">
    <property type="entry name" value="ThiS"/>
    <property type="match status" value="1"/>
</dbReference>
<organism evidence="13 14">
    <name type="scientific">Jatrophihabitans cynanchi</name>
    <dbReference type="NCBI Taxonomy" id="2944128"/>
    <lineage>
        <taxon>Bacteria</taxon>
        <taxon>Bacillati</taxon>
        <taxon>Actinomycetota</taxon>
        <taxon>Actinomycetes</taxon>
        <taxon>Jatrophihabitantales</taxon>
        <taxon>Jatrophihabitantaceae</taxon>
        <taxon>Jatrophihabitans</taxon>
    </lineage>
</organism>
<evidence type="ECO:0000256" key="4">
    <source>
        <dbReference type="ARBA" id="ARBA00022617"/>
    </source>
</evidence>
<keyword evidence="4" id="KW-0349">Heme</keyword>
<keyword evidence="6" id="KW-0883">Thioether bond</keyword>
<dbReference type="InterPro" id="IPR005117">
    <property type="entry name" value="NiRdtase/SiRdtase_haem-b_fer"/>
</dbReference>
<name>A0ABY7K0A2_9ACTN</name>
<feature type="domain" description="Nitrite/sulphite reductase 4Fe-4S" evidence="11">
    <location>
        <begin position="147"/>
        <end position="302"/>
    </location>
</feature>
<gene>
    <name evidence="13" type="ORF">M6B22_03995</name>
</gene>
<dbReference type="InterPro" id="IPR045854">
    <property type="entry name" value="NO2/SO3_Rdtase_4Fe4S_sf"/>
</dbReference>
<dbReference type="RefSeq" id="WP_269444482.1">
    <property type="nucleotide sequence ID" value="NZ_CP097463.1"/>
</dbReference>
<keyword evidence="8" id="KW-0408">Iron</keyword>
<dbReference type="PANTHER" id="PTHR32439:SF9">
    <property type="entry name" value="BLR3264 PROTEIN"/>
    <property type="match status" value="1"/>
</dbReference>
<feature type="domain" description="Nitrite/Sulfite reductase ferredoxin-like" evidence="12">
    <location>
        <begin position="321"/>
        <end position="386"/>
    </location>
</feature>
<protein>
    <recommendedName>
        <fullName evidence="2">assimilatory sulfite reductase (ferredoxin)</fullName>
        <ecNumber evidence="2">1.8.7.1</ecNumber>
    </recommendedName>
</protein>
<evidence type="ECO:0000256" key="6">
    <source>
        <dbReference type="ARBA" id="ARBA00022784"/>
    </source>
</evidence>
<dbReference type="Pfam" id="PF03460">
    <property type="entry name" value="NIR_SIR_ferr"/>
    <property type="match status" value="2"/>
</dbReference>
<dbReference type="SUPFAM" id="SSF54285">
    <property type="entry name" value="MoaD/ThiS"/>
    <property type="match status" value="1"/>
</dbReference>
<dbReference type="InterPro" id="IPR006067">
    <property type="entry name" value="NO2/SO3_Rdtase_4Fe4S_dom"/>
</dbReference>
<reference evidence="13" key="1">
    <citation type="submission" date="2022-05" db="EMBL/GenBank/DDBJ databases">
        <title>Jatrophihabitans sp. SB3-54 whole genome sequence.</title>
        <authorList>
            <person name="Suh M.K."/>
            <person name="Eom M.K."/>
            <person name="Kim J.S."/>
            <person name="Kim H.S."/>
            <person name="Do H.E."/>
            <person name="Shin Y.K."/>
            <person name="Lee J.-S."/>
        </authorList>
    </citation>
    <scope>NUCLEOTIDE SEQUENCE</scope>
    <source>
        <strain evidence="13">SB3-54</strain>
    </source>
</reference>
<dbReference type="SUPFAM" id="SSF55124">
    <property type="entry name" value="Nitrite/Sulfite reductase N-terminal domain-like"/>
    <property type="match status" value="2"/>
</dbReference>
<dbReference type="Gene3D" id="3.30.413.10">
    <property type="entry name" value="Sulfite Reductase Hemoprotein, domain 1"/>
    <property type="match status" value="2"/>
</dbReference>
<dbReference type="InterPro" id="IPR003749">
    <property type="entry name" value="ThiS/MoaD-like"/>
</dbReference>
<evidence type="ECO:0000256" key="10">
    <source>
        <dbReference type="ARBA" id="ARBA00049518"/>
    </source>
</evidence>
<dbReference type="InterPro" id="IPR036136">
    <property type="entry name" value="Nit/Sulf_reduc_fer-like_dom_sf"/>
</dbReference>
<dbReference type="InterPro" id="IPR006066">
    <property type="entry name" value="NO2/SO3_Rdtase_FeS/sirohaem_BS"/>
</dbReference>
<dbReference type="Gene3D" id="3.10.20.30">
    <property type="match status" value="1"/>
</dbReference>
<accession>A0ABY7K0A2</accession>
<dbReference type="PANTHER" id="PTHR32439">
    <property type="entry name" value="FERREDOXIN--NITRITE REDUCTASE, CHLOROPLASTIC"/>
    <property type="match status" value="1"/>
</dbReference>
<dbReference type="InterPro" id="IPR012675">
    <property type="entry name" value="Beta-grasp_dom_sf"/>
</dbReference>
<evidence type="ECO:0000256" key="8">
    <source>
        <dbReference type="ARBA" id="ARBA00023004"/>
    </source>
</evidence>
<proteinExistence type="predicted"/>
<evidence type="ECO:0000259" key="11">
    <source>
        <dbReference type="Pfam" id="PF01077"/>
    </source>
</evidence>
<dbReference type="Pfam" id="PF01077">
    <property type="entry name" value="NIR_SIR"/>
    <property type="match status" value="1"/>
</dbReference>
<feature type="domain" description="Nitrite/Sulfite reductase ferredoxin-like" evidence="12">
    <location>
        <begin position="78"/>
        <end position="138"/>
    </location>
</feature>
<dbReference type="PRINTS" id="PR00397">
    <property type="entry name" value="SIROHAEM"/>
</dbReference>
<keyword evidence="5" id="KW-0479">Metal-binding</keyword>
<evidence type="ECO:0000313" key="13">
    <source>
        <dbReference type="EMBL" id="WAX57933.1"/>
    </source>
</evidence>
<dbReference type="EC" id="1.8.7.1" evidence="2"/>
<evidence type="ECO:0000256" key="7">
    <source>
        <dbReference type="ARBA" id="ARBA00023002"/>
    </source>
</evidence>
<sequence>MTATLPTRTRRSGADKPPPDWDLVYKRNYIERLKRDRPPLNVRDELPELIARGYEDIPEEDIVRLYWWALAHDKPKIGTFMVRVKVAGGLVSAEQARALGRIAREYGRDEAELTTRQGIQLHWVELAKLPSVLADIEAAGLTTNGGEGDTVRNITGCPVTGLTHDEPFDVTPVIREVAEHFYGNLEFSNLPRKHKYTISACSAQCNAPEISDVALIAVEQGGRDGFALRVGGGMTNTPRISRDIGVFIPREDTVEVLAAVTNAWQRDLRYRISRAKARIKFMMDDYGPEGMRAKIEEALGRPLEDGTAPEPKLDADHLGVHAQRQDGLVYIGVPVPSGRITGSKLETLAALAESYGGDVRLTRQQNFILGNVPVERVDDVKATLREIGFDLDRGRAFGRSLACTSHTFCNYSVAETKGKLDEMLDELTEHFGSEQIGDLAIHMDGCPHACAQHWVGEIGLQGTTTRIDGSDERVEAYDLTVGGGLGTRTAIGRRLMRRVPTGEINAVIDRLVGAWLQERNSTGNPAFTIGDFCNAHTDEELVAIANDSEVAAAVPDTSVAVRLPGPLLPLVNGEDRLDVQAATVGEALAAVAARFPEFGATVLPGGKVAESFLIAIGDDDIRGLDGLQTPVQPGVDIIIVMAMSGG</sequence>